<organism evidence="1">
    <name type="scientific">Arcella intermedia</name>
    <dbReference type="NCBI Taxonomy" id="1963864"/>
    <lineage>
        <taxon>Eukaryota</taxon>
        <taxon>Amoebozoa</taxon>
        <taxon>Tubulinea</taxon>
        <taxon>Elardia</taxon>
        <taxon>Arcellinida</taxon>
        <taxon>Sphaerothecina</taxon>
        <taxon>Arcellidae</taxon>
        <taxon>Arcella</taxon>
    </lineage>
</organism>
<dbReference type="PANTHER" id="PTHR21562:SF67">
    <property type="entry name" value="PECTIN ACETYLESTERASE"/>
    <property type="match status" value="1"/>
</dbReference>
<dbReference type="GO" id="GO:0016787">
    <property type="term" value="F:hydrolase activity"/>
    <property type="evidence" value="ECO:0007669"/>
    <property type="project" value="InterPro"/>
</dbReference>
<sequence length="324" mass="36215">MDGSPPAFYYYPGNGDGATKWFLHYEGGAFCTSIENCYTRSKTDLGSSNNYNESVNIGGDYFSTNPKLNPLMYNWNKVLFKYCDGSFYMGENSTITYYNGSALYFRGFRNVVAMYNKLVSGFNLNKGTDFVISGCSAGGVATFFLVDLWKSRLPAGSKVRGLPDSGFFIDYQGNEKSRMVSAALRWIFKYSNGTKNLKSDCRAAHPTDPEICGFSHVIAPYVSTPLFPLQSQFDEWQVHTLLNTLDPSIVNPYGAIIKNDFMSAVLSKPENGCFLDSCYHHCGKWDSINIDNTLSGDAFYNWYTKGVGTYIQDKPFPCDACCFP</sequence>
<accession>A0A6B2L9L2</accession>
<dbReference type="Pfam" id="PF03283">
    <property type="entry name" value="PAE"/>
    <property type="match status" value="1"/>
</dbReference>
<evidence type="ECO:0000313" key="1">
    <source>
        <dbReference type="EMBL" id="NDV33709.1"/>
    </source>
</evidence>
<dbReference type="AlphaFoldDB" id="A0A6B2L9L2"/>
<reference evidence="1" key="1">
    <citation type="journal article" date="2020" name="J. Eukaryot. Microbiol.">
        <title>De novo Sequencing, Assembly and Annotation of the Transcriptome for the Free-Living Testate Amoeba Arcella intermedia.</title>
        <authorList>
            <person name="Ribeiro G.M."/>
            <person name="Porfirio-Sousa A.L."/>
            <person name="Maurer-Alcala X.X."/>
            <person name="Katz L.A."/>
            <person name="Lahr D.J.G."/>
        </authorList>
    </citation>
    <scope>NUCLEOTIDE SEQUENCE</scope>
</reference>
<dbReference type="PANTHER" id="PTHR21562">
    <property type="entry name" value="NOTUM-RELATED"/>
    <property type="match status" value="1"/>
</dbReference>
<evidence type="ECO:0008006" key="2">
    <source>
        <dbReference type="Google" id="ProtNLM"/>
    </source>
</evidence>
<name>A0A6B2L9L2_9EUKA</name>
<dbReference type="EMBL" id="GIBP01004740">
    <property type="protein sequence ID" value="NDV33709.1"/>
    <property type="molecule type" value="Transcribed_RNA"/>
</dbReference>
<protein>
    <recommendedName>
        <fullName evidence="2">Pectin acetylesterase</fullName>
    </recommendedName>
</protein>
<dbReference type="InterPro" id="IPR004963">
    <property type="entry name" value="PAE/NOTUM"/>
</dbReference>
<proteinExistence type="predicted"/>